<protein>
    <submittedName>
        <fullName evidence="1">Uncharacterized protein</fullName>
    </submittedName>
</protein>
<sequence length="28" mass="2859">MPKWEACAVLLVPGGDDVKGLCSKAGDV</sequence>
<reference evidence="1" key="2">
    <citation type="journal article" date="2015" name="Data Brief">
        <title>Shoot transcriptome of the giant reed, Arundo donax.</title>
        <authorList>
            <person name="Barrero R.A."/>
            <person name="Guerrero F.D."/>
            <person name="Moolhuijzen P."/>
            <person name="Goolsby J.A."/>
            <person name="Tidwell J."/>
            <person name="Bellgard S.E."/>
            <person name="Bellgard M.I."/>
        </authorList>
    </citation>
    <scope>NUCLEOTIDE SEQUENCE</scope>
    <source>
        <tissue evidence="1">Shoot tissue taken approximately 20 cm above the soil surface</tissue>
    </source>
</reference>
<proteinExistence type="predicted"/>
<organism evidence="1">
    <name type="scientific">Arundo donax</name>
    <name type="common">Giant reed</name>
    <name type="synonym">Donax arundinaceus</name>
    <dbReference type="NCBI Taxonomy" id="35708"/>
    <lineage>
        <taxon>Eukaryota</taxon>
        <taxon>Viridiplantae</taxon>
        <taxon>Streptophyta</taxon>
        <taxon>Embryophyta</taxon>
        <taxon>Tracheophyta</taxon>
        <taxon>Spermatophyta</taxon>
        <taxon>Magnoliopsida</taxon>
        <taxon>Liliopsida</taxon>
        <taxon>Poales</taxon>
        <taxon>Poaceae</taxon>
        <taxon>PACMAD clade</taxon>
        <taxon>Arundinoideae</taxon>
        <taxon>Arundineae</taxon>
        <taxon>Arundo</taxon>
    </lineage>
</organism>
<evidence type="ECO:0000313" key="1">
    <source>
        <dbReference type="EMBL" id="JAE11592.1"/>
    </source>
</evidence>
<reference evidence="1" key="1">
    <citation type="submission" date="2014-09" db="EMBL/GenBank/DDBJ databases">
        <authorList>
            <person name="Magalhaes I.L.F."/>
            <person name="Oliveira U."/>
            <person name="Santos F.R."/>
            <person name="Vidigal T.H.D.A."/>
            <person name="Brescovit A.D."/>
            <person name="Santos A.J."/>
        </authorList>
    </citation>
    <scope>NUCLEOTIDE SEQUENCE</scope>
    <source>
        <tissue evidence="1">Shoot tissue taken approximately 20 cm above the soil surface</tissue>
    </source>
</reference>
<name>A0A0A9FH17_ARUDO</name>
<dbReference type="EMBL" id="GBRH01186304">
    <property type="protein sequence ID" value="JAE11592.1"/>
    <property type="molecule type" value="Transcribed_RNA"/>
</dbReference>
<dbReference type="AlphaFoldDB" id="A0A0A9FH17"/>
<accession>A0A0A9FH17</accession>